<dbReference type="InParanoid" id="A0A1Q3B095"/>
<evidence type="ECO:0000256" key="3">
    <source>
        <dbReference type="SAM" id="SignalP"/>
    </source>
</evidence>
<keyword evidence="2 3" id="KW-0732">Signal</keyword>
<dbReference type="Proteomes" id="UP000187406">
    <property type="component" value="Unassembled WGS sequence"/>
</dbReference>
<feature type="chain" id="PRO_5013360942" evidence="3">
    <location>
        <begin position="27"/>
        <end position="366"/>
    </location>
</feature>
<dbReference type="CDD" id="cd01837">
    <property type="entry name" value="SGNH_plant_lipase_like"/>
    <property type="match status" value="1"/>
</dbReference>
<evidence type="ECO:0000256" key="1">
    <source>
        <dbReference type="ARBA" id="ARBA00008668"/>
    </source>
</evidence>
<dbReference type="PANTHER" id="PTHR45966:SF12">
    <property type="entry name" value="GDSL ESTERASE_LIPASE 1-LIKE ISOFORM X2"/>
    <property type="match status" value="1"/>
</dbReference>
<gene>
    <name evidence="4" type="ORF">CFOL_v3_04926</name>
</gene>
<keyword evidence="5" id="KW-1185">Reference proteome</keyword>
<dbReference type="FunCoup" id="A0A1Q3B095">
    <property type="interactions" value="55"/>
</dbReference>
<dbReference type="AlphaFoldDB" id="A0A1Q3B095"/>
<dbReference type="OrthoDB" id="1600564at2759"/>
<dbReference type="SUPFAM" id="SSF52266">
    <property type="entry name" value="SGNH hydrolase"/>
    <property type="match status" value="1"/>
</dbReference>
<evidence type="ECO:0000313" key="4">
    <source>
        <dbReference type="EMBL" id="GAV61399.1"/>
    </source>
</evidence>
<organism evidence="4 5">
    <name type="scientific">Cephalotus follicularis</name>
    <name type="common">Albany pitcher plant</name>
    <dbReference type="NCBI Taxonomy" id="3775"/>
    <lineage>
        <taxon>Eukaryota</taxon>
        <taxon>Viridiplantae</taxon>
        <taxon>Streptophyta</taxon>
        <taxon>Embryophyta</taxon>
        <taxon>Tracheophyta</taxon>
        <taxon>Spermatophyta</taxon>
        <taxon>Magnoliopsida</taxon>
        <taxon>eudicotyledons</taxon>
        <taxon>Gunneridae</taxon>
        <taxon>Pentapetalae</taxon>
        <taxon>rosids</taxon>
        <taxon>fabids</taxon>
        <taxon>Oxalidales</taxon>
        <taxon>Cephalotaceae</taxon>
        <taxon>Cephalotus</taxon>
    </lineage>
</organism>
<dbReference type="EMBL" id="BDDD01000199">
    <property type="protein sequence ID" value="GAV61399.1"/>
    <property type="molecule type" value="Genomic_DNA"/>
</dbReference>
<protein>
    <submittedName>
        <fullName evidence="4">Lipase_GDSL domain-containing protein</fullName>
    </submittedName>
</protein>
<dbReference type="InterPro" id="IPR035669">
    <property type="entry name" value="SGNH_plant_lipase-like"/>
</dbReference>
<dbReference type="Gene3D" id="3.40.50.1110">
    <property type="entry name" value="SGNH hydrolase"/>
    <property type="match status" value="1"/>
</dbReference>
<dbReference type="Pfam" id="PF00657">
    <property type="entry name" value="Lipase_GDSL"/>
    <property type="match status" value="1"/>
</dbReference>
<dbReference type="InterPro" id="IPR001087">
    <property type="entry name" value="GDSL"/>
</dbReference>
<feature type="signal peptide" evidence="3">
    <location>
        <begin position="1"/>
        <end position="26"/>
    </location>
</feature>
<dbReference type="InterPro" id="IPR044552">
    <property type="entry name" value="GLIP1-5/GLL25"/>
</dbReference>
<evidence type="ECO:0000256" key="2">
    <source>
        <dbReference type="ARBA" id="ARBA00022729"/>
    </source>
</evidence>
<proteinExistence type="inferred from homology"/>
<comment type="similarity">
    <text evidence="1">Belongs to the 'GDSL' lipolytic enzyme family.</text>
</comment>
<reference evidence="5" key="1">
    <citation type="submission" date="2016-04" db="EMBL/GenBank/DDBJ databases">
        <title>Cephalotus genome sequencing.</title>
        <authorList>
            <person name="Fukushima K."/>
            <person name="Hasebe M."/>
            <person name="Fang X."/>
        </authorList>
    </citation>
    <scope>NUCLEOTIDE SEQUENCE [LARGE SCALE GENOMIC DNA]</scope>
    <source>
        <strain evidence="5">cv. St1</strain>
    </source>
</reference>
<sequence length="366" mass="40605">MASLSHYFLCVTILCVMVLHPMSCYGECHDSDHIYKQLFVFGDSLFDPGNNQYLETGITSTYNYYPYGITYFNHPTGRATDGRVVPDFIAKFAKLNYPLPFLKPGAVFTHGAGFASAGASALGLNANVMNLAEQISNFKKLAATMQQILGPDVARKILMKSVYLISIGGNDYFIFNTRNKNSSLSNKVEYTGSVMGNIVLALEELYAIGARRFAFQDVGPLGCQPMSTQINPETEGECEEKYLTHARLHNKFLRIALEELKNDLPRFKYAVFDYYKALGDRIENPTKYGFKYGDVGCCGTGEYNGRNCGGGGPGGVEFNLCSDPNEYLFFDGGHTTERANEQLAQLLWDGPPHVTGPYNVKKLFEP</sequence>
<accession>A0A1Q3B095</accession>
<dbReference type="InterPro" id="IPR036514">
    <property type="entry name" value="SGNH_hydro_sf"/>
</dbReference>
<evidence type="ECO:0000313" key="5">
    <source>
        <dbReference type="Proteomes" id="UP000187406"/>
    </source>
</evidence>
<name>A0A1Q3B095_CEPFO</name>
<dbReference type="PANTHER" id="PTHR45966">
    <property type="entry name" value="GDSL-LIKE LIPASE/ACYLHYDROLASE"/>
    <property type="match status" value="1"/>
</dbReference>
<dbReference type="GO" id="GO:0016298">
    <property type="term" value="F:lipase activity"/>
    <property type="evidence" value="ECO:0007669"/>
    <property type="project" value="TreeGrafter"/>
</dbReference>
<comment type="caution">
    <text evidence="4">The sequence shown here is derived from an EMBL/GenBank/DDBJ whole genome shotgun (WGS) entry which is preliminary data.</text>
</comment>